<feature type="compositionally biased region" description="Polar residues" evidence="1">
    <location>
        <begin position="586"/>
        <end position="625"/>
    </location>
</feature>
<evidence type="ECO:0000313" key="2">
    <source>
        <dbReference type="EMBL" id="KAK3054967.1"/>
    </source>
</evidence>
<dbReference type="EMBL" id="JAWDJX010000010">
    <property type="protein sequence ID" value="KAK3054967.1"/>
    <property type="molecule type" value="Genomic_DNA"/>
</dbReference>
<feature type="compositionally biased region" description="Basic and acidic residues" evidence="1">
    <location>
        <begin position="481"/>
        <end position="527"/>
    </location>
</feature>
<feature type="compositionally biased region" description="Low complexity" evidence="1">
    <location>
        <begin position="548"/>
        <end position="558"/>
    </location>
</feature>
<accession>A0AAJ0DIY5</accession>
<keyword evidence="3" id="KW-1185">Reference proteome</keyword>
<dbReference type="Proteomes" id="UP001271007">
    <property type="component" value="Unassembled WGS sequence"/>
</dbReference>
<feature type="compositionally biased region" description="Basic and acidic residues" evidence="1">
    <location>
        <begin position="87"/>
        <end position="98"/>
    </location>
</feature>
<gene>
    <name evidence="2" type="ORF">LTR09_004127</name>
</gene>
<sequence>MDEQDDREDILAVNRAIDHMRPLIPADPYILTIPQDVTPRYQHQYAYQERQWRENTPFEQTEHESMQYLTFHFHDPARSMFMQQSSRPKEKSDAKEKAGTGPNTPNLAPKKKISLDAYKKKQNGATPNGTPAKAQDQVVRKPASKAPVKGPVERIKADEDMLADMQVDMEEAAAPVEPKKELKRKREQEDEVKVEQEVVKKQKHEHAPAKAVPPPTKETAPDALTANKVNGVASQKTEDAAPSSQPTECALPPAEKQKAETVLPPKLSPPTVAVEPPKLPPKLSPVSPPSMPPRLSPTMPSNITKTLKAKEHYRSVSRSSDVSATGHNLTPPRHDGKNATLKKSPRNGFRANSSSPAVRSDVEERGRTSAQSRVKMPESGAESSEEITVAKKRTVPDKPTSLIVKLKFKKSIRSTVQRILGMRSVAEKGVAAREAAEAPTRPPSKAPDARDRTPRDANAKGVAQKIEAVRKIDSVKNTTGEAKREVETKPAVKDAKRSRLEDSETEGRPTKRAKVPAEVKSESEGRQTKSVKAPAETKEAKKDRHPSTPETSETSSPSALHKTTVTPGNLRKDLLSVSMKRERSTDSNTKTPSATSQSSPPDTTSAQPNGTSNAPPSTQPSSKTLKQAAWETEQKRLAGIGRDLKHAAQAHNTSATKPDAVARLTEQKLAAVKALESLLAFLLAFTSADEAALAADPKQSPSGQNWRSLQGLYSFVKKLCEPFPVLKGVACSLAVAFNARVLEVASLRGNESVTRDMLLETQGTMLRAAQEGEAKLNFHVLQTSFPITWAASAKGAIESEPLEPAVGFAGPYALPIGVQTSPLRAARAGHAMLEEWIGQQGGLGYELKLKLG</sequence>
<evidence type="ECO:0000256" key="1">
    <source>
        <dbReference type="SAM" id="MobiDB-lite"/>
    </source>
</evidence>
<feature type="compositionally biased region" description="Pro residues" evidence="1">
    <location>
        <begin position="277"/>
        <end position="295"/>
    </location>
</feature>
<feature type="region of interest" description="Disordered" evidence="1">
    <location>
        <begin position="82"/>
        <end position="399"/>
    </location>
</feature>
<name>A0AAJ0DIY5_9PEZI</name>
<feature type="region of interest" description="Disordered" evidence="1">
    <location>
        <begin position="422"/>
        <end position="629"/>
    </location>
</feature>
<protein>
    <submittedName>
        <fullName evidence="2">Uncharacterized protein</fullName>
    </submittedName>
</protein>
<reference evidence="2" key="1">
    <citation type="submission" date="2023-04" db="EMBL/GenBank/DDBJ databases">
        <title>Black Yeasts Isolated from many extreme environments.</title>
        <authorList>
            <person name="Coleine C."/>
            <person name="Stajich J.E."/>
            <person name="Selbmann L."/>
        </authorList>
    </citation>
    <scope>NUCLEOTIDE SEQUENCE</scope>
    <source>
        <strain evidence="2">CCFEE 5312</strain>
    </source>
</reference>
<feature type="compositionally biased region" description="Basic and acidic residues" evidence="1">
    <location>
        <begin position="535"/>
        <end position="547"/>
    </location>
</feature>
<proteinExistence type="predicted"/>
<evidence type="ECO:0000313" key="3">
    <source>
        <dbReference type="Proteomes" id="UP001271007"/>
    </source>
</evidence>
<feature type="compositionally biased region" description="Basic and acidic residues" evidence="1">
    <location>
        <begin position="177"/>
        <end position="208"/>
    </location>
</feature>
<dbReference type="AlphaFoldDB" id="A0AAJ0DIY5"/>
<feature type="compositionally biased region" description="Basic and acidic residues" evidence="1">
    <location>
        <begin position="447"/>
        <end position="458"/>
    </location>
</feature>
<feature type="compositionally biased region" description="Polar residues" evidence="1">
    <location>
        <begin position="316"/>
        <end position="328"/>
    </location>
</feature>
<organism evidence="2 3">
    <name type="scientific">Extremus antarcticus</name>
    <dbReference type="NCBI Taxonomy" id="702011"/>
    <lineage>
        <taxon>Eukaryota</taxon>
        <taxon>Fungi</taxon>
        <taxon>Dikarya</taxon>
        <taxon>Ascomycota</taxon>
        <taxon>Pezizomycotina</taxon>
        <taxon>Dothideomycetes</taxon>
        <taxon>Dothideomycetidae</taxon>
        <taxon>Mycosphaerellales</taxon>
        <taxon>Extremaceae</taxon>
        <taxon>Extremus</taxon>
    </lineage>
</organism>
<comment type="caution">
    <text evidence="2">The sequence shown here is derived from an EMBL/GenBank/DDBJ whole genome shotgun (WGS) entry which is preliminary data.</text>
</comment>
<feature type="compositionally biased region" description="Basic and acidic residues" evidence="1">
    <location>
        <begin position="570"/>
        <end position="585"/>
    </location>
</feature>